<feature type="compositionally biased region" description="Acidic residues" evidence="1">
    <location>
        <begin position="528"/>
        <end position="539"/>
    </location>
</feature>
<organism evidence="2 3">
    <name type="scientific">Niveomyces insectorum RCEF 264</name>
    <dbReference type="NCBI Taxonomy" id="1081102"/>
    <lineage>
        <taxon>Eukaryota</taxon>
        <taxon>Fungi</taxon>
        <taxon>Dikarya</taxon>
        <taxon>Ascomycota</taxon>
        <taxon>Pezizomycotina</taxon>
        <taxon>Sordariomycetes</taxon>
        <taxon>Hypocreomycetidae</taxon>
        <taxon>Hypocreales</taxon>
        <taxon>Cordycipitaceae</taxon>
        <taxon>Niveomyces</taxon>
    </lineage>
</organism>
<feature type="region of interest" description="Disordered" evidence="1">
    <location>
        <begin position="316"/>
        <end position="546"/>
    </location>
</feature>
<dbReference type="STRING" id="1081102.A0A167M987"/>
<sequence>MDIDKRSEKIFEFDLKYLEARHQEALIAKDEDTRRQKVRAALLQEENALLKDQVSQLDGHINQLSSRVTQDSTKILAEKLALSREVAVLKPEVEHLRSQISHQKDVLTEKLALERQLNALEVELANEKRATQRAAQRQASREKEVEDSLRQQVQDLEGKLASGGGSSEQVHERLKELEKALGDEKRESQRIKKAMETELSEARGQIEILEQRIGDLKAKLRAVRDELRSACAELAAAQEKSTDAKVAGTDATKRAKTTAASKVAAQRKRRTADEPSGPELMLQTPDVANDGRTKRLPKKRGFDPALVTQKSAFSITPFLNKTMSNPMEEDGHEAASKVIGNKPKTSDAEKPASLNTFSSKQTEESTENTPDDLPMEAHNPVAQPMPSADVFGLNTAEGDNPTESDATGSHRGRPNKKKVLSEVPASKTNTRVPPPEDKATGVSNPPLTKKSAETTSSGLFSEQENKPPTETAATAEEPTKSSSGTASRAKAITGAASVAATGRSVAEPETRKKKRKILKPTGERLFNEDDDNEEQEENDALSRPRKAAAIAPTASISGAAAKRPVKALGSARAAVAGTGKRSVLGGARSAFGKAGGGFSPLKRDRRGVNASFLA</sequence>
<dbReference type="EMBL" id="AZHD01000025">
    <property type="protein sequence ID" value="OAA54089.1"/>
    <property type="molecule type" value="Genomic_DNA"/>
</dbReference>
<proteinExistence type="predicted"/>
<feature type="compositionally biased region" description="Acidic residues" evidence="1">
    <location>
        <begin position="364"/>
        <end position="374"/>
    </location>
</feature>
<comment type="caution">
    <text evidence="2">The sequence shown here is derived from an EMBL/GenBank/DDBJ whole genome shotgun (WGS) entry which is preliminary data.</text>
</comment>
<reference evidence="2 3" key="1">
    <citation type="journal article" date="2016" name="Genome Biol. Evol.">
        <title>Divergent and convergent evolution of fungal pathogenicity.</title>
        <authorList>
            <person name="Shang Y."/>
            <person name="Xiao G."/>
            <person name="Zheng P."/>
            <person name="Cen K."/>
            <person name="Zhan S."/>
            <person name="Wang C."/>
        </authorList>
    </citation>
    <scope>NUCLEOTIDE SEQUENCE [LARGE SCALE GENOMIC DNA]</scope>
    <source>
        <strain evidence="2 3">RCEF 264</strain>
    </source>
</reference>
<protein>
    <submittedName>
        <fullName evidence="2">Viral a-type inclusion protein</fullName>
    </submittedName>
</protein>
<evidence type="ECO:0000313" key="3">
    <source>
        <dbReference type="Proteomes" id="UP000076874"/>
    </source>
</evidence>
<feature type="region of interest" description="Disordered" evidence="1">
    <location>
        <begin position="236"/>
        <end position="304"/>
    </location>
</feature>
<dbReference type="Proteomes" id="UP000076874">
    <property type="component" value="Unassembled WGS sequence"/>
</dbReference>
<feature type="compositionally biased region" description="Polar residues" evidence="1">
    <location>
        <begin position="316"/>
        <end position="325"/>
    </location>
</feature>
<feature type="region of interest" description="Disordered" evidence="1">
    <location>
        <begin position="585"/>
        <end position="614"/>
    </location>
</feature>
<dbReference type="OrthoDB" id="20105at2759"/>
<dbReference type="AlphaFoldDB" id="A0A167M987"/>
<evidence type="ECO:0000256" key="1">
    <source>
        <dbReference type="SAM" id="MobiDB-lite"/>
    </source>
</evidence>
<keyword evidence="3" id="KW-1185">Reference proteome</keyword>
<gene>
    <name evidence="2" type="ORF">SPI_09023</name>
</gene>
<evidence type="ECO:0000313" key="2">
    <source>
        <dbReference type="EMBL" id="OAA54089.1"/>
    </source>
</evidence>
<accession>A0A167M987</accession>
<feature type="compositionally biased region" description="Polar residues" evidence="1">
    <location>
        <begin position="453"/>
        <end position="462"/>
    </location>
</feature>
<name>A0A167M987_9HYPO</name>